<dbReference type="EMBL" id="LGRX02027579">
    <property type="protein sequence ID" value="KAK3249111.1"/>
    <property type="molecule type" value="Genomic_DNA"/>
</dbReference>
<sequence>MIADISACSFCVDDGECETTAVSEYTQFAQPVETQEVQPKFADFLAGTDLSVPKSFVRLVALPLLAVMCAVAFAATAEPVNSRATRSAVVCRHGRPPEALFVNDMGSIVVSHFFDSVDF</sequence>
<keyword evidence="1" id="KW-0472">Membrane</keyword>
<accession>A0AAE0F1Z7</accession>
<keyword evidence="3" id="KW-1185">Reference proteome</keyword>
<evidence type="ECO:0000313" key="2">
    <source>
        <dbReference type="EMBL" id="KAK3249111.1"/>
    </source>
</evidence>
<evidence type="ECO:0000256" key="1">
    <source>
        <dbReference type="SAM" id="Phobius"/>
    </source>
</evidence>
<proteinExistence type="predicted"/>
<keyword evidence="1" id="KW-0812">Transmembrane</keyword>
<organism evidence="2 3">
    <name type="scientific">Cymbomonas tetramitiformis</name>
    <dbReference type="NCBI Taxonomy" id="36881"/>
    <lineage>
        <taxon>Eukaryota</taxon>
        <taxon>Viridiplantae</taxon>
        <taxon>Chlorophyta</taxon>
        <taxon>Pyramimonadophyceae</taxon>
        <taxon>Pyramimonadales</taxon>
        <taxon>Pyramimonadaceae</taxon>
        <taxon>Cymbomonas</taxon>
    </lineage>
</organism>
<dbReference type="Proteomes" id="UP001190700">
    <property type="component" value="Unassembled WGS sequence"/>
</dbReference>
<feature type="transmembrane region" description="Helical" evidence="1">
    <location>
        <begin position="56"/>
        <end position="77"/>
    </location>
</feature>
<evidence type="ECO:0000313" key="3">
    <source>
        <dbReference type="Proteomes" id="UP001190700"/>
    </source>
</evidence>
<gene>
    <name evidence="2" type="ORF">CYMTET_41451</name>
</gene>
<reference evidence="2 3" key="1">
    <citation type="journal article" date="2015" name="Genome Biol. Evol.">
        <title>Comparative Genomics of a Bacterivorous Green Alga Reveals Evolutionary Causalities and Consequences of Phago-Mixotrophic Mode of Nutrition.</title>
        <authorList>
            <person name="Burns J.A."/>
            <person name="Paasch A."/>
            <person name="Narechania A."/>
            <person name="Kim E."/>
        </authorList>
    </citation>
    <scope>NUCLEOTIDE SEQUENCE [LARGE SCALE GENOMIC DNA]</scope>
    <source>
        <strain evidence="2 3">PLY_AMNH</strain>
    </source>
</reference>
<protein>
    <submittedName>
        <fullName evidence="2">Uncharacterized protein</fullName>
    </submittedName>
</protein>
<keyword evidence="1" id="KW-1133">Transmembrane helix</keyword>
<name>A0AAE0F1Z7_9CHLO</name>
<dbReference type="AlphaFoldDB" id="A0AAE0F1Z7"/>
<comment type="caution">
    <text evidence="2">The sequence shown here is derived from an EMBL/GenBank/DDBJ whole genome shotgun (WGS) entry which is preliminary data.</text>
</comment>